<name>A0A397W6B9_9GLOM</name>
<comment type="caution">
    <text evidence="1">The sequence shown here is derived from an EMBL/GenBank/DDBJ whole genome shotgun (WGS) entry which is preliminary data.</text>
</comment>
<proteinExistence type="predicted"/>
<dbReference type="EMBL" id="QKWP01000119">
    <property type="protein sequence ID" value="RIB26876.1"/>
    <property type="molecule type" value="Genomic_DNA"/>
</dbReference>
<sequence length="139" mass="15117">MVTANFKDGVTVLGNGGVHIFLLGGVQQDMKTFGNNATNSSLWSYNINSQRWDIVVLPNPSPGEVANLISMNEVTPNNQTIFILGGTQSYGLAQTTPHPVFLLLDVKSEPFQYSSLQPSSSISISYSNTLSKLYDCGIW</sequence>
<protein>
    <submittedName>
        <fullName evidence="1">Uncharacterized protein</fullName>
    </submittedName>
</protein>
<dbReference type="SUPFAM" id="SSF117281">
    <property type="entry name" value="Kelch motif"/>
    <property type="match status" value="1"/>
</dbReference>
<gene>
    <name evidence="1" type="ORF">C2G38_2162152</name>
</gene>
<dbReference type="AlphaFoldDB" id="A0A397W6B9"/>
<accession>A0A397W6B9</accession>
<evidence type="ECO:0000313" key="1">
    <source>
        <dbReference type="EMBL" id="RIB26876.1"/>
    </source>
</evidence>
<organism evidence="1 2">
    <name type="scientific">Gigaspora rosea</name>
    <dbReference type="NCBI Taxonomy" id="44941"/>
    <lineage>
        <taxon>Eukaryota</taxon>
        <taxon>Fungi</taxon>
        <taxon>Fungi incertae sedis</taxon>
        <taxon>Mucoromycota</taxon>
        <taxon>Glomeromycotina</taxon>
        <taxon>Glomeromycetes</taxon>
        <taxon>Diversisporales</taxon>
        <taxon>Gigasporaceae</taxon>
        <taxon>Gigaspora</taxon>
    </lineage>
</organism>
<dbReference type="InterPro" id="IPR015915">
    <property type="entry name" value="Kelch-typ_b-propeller"/>
</dbReference>
<keyword evidence="2" id="KW-1185">Reference proteome</keyword>
<dbReference type="OrthoDB" id="432528at2759"/>
<dbReference type="Gene3D" id="2.120.10.80">
    <property type="entry name" value="Kelch-type beta propeller"/>
    <property type="match status" value="1"/>
</dbReference>
<reference evidence="1 2" key="1">
    <citation type="submission" date="2018-06" db="EMBL/GenBank/DDBJ databases">
        <title>Comparative genomics reveals the genomic features of Rhizophagus irregularis, R. cerebriforme, R. diaphanum and Gigaspora rosea, and their symbiotic lifestyle signature.</title>
        <authorList>
            <person name="Morin E."/>
            <person name="San Clemente H."/>
            <person name="Chen E.C.H."/>
            <person name="De La Providencia I."/>
            <person name="Hainaut M."/>
            <person name="Kuo A."/>
            <person name="Kohler A."/>
            <person name="Murat C."/>
            <person name="Tang N."/>
            <person name="Roy S."/>
            <person name="Loubradou J."/>
            <person name="Henrissat B."/>
            <person name="Grigoriev I.V."/>
            <person name="Corradi N."/>
            <person name="Roux C."/>
            <person name="Martin F.M."/>
        </authorList>
    </citation>
    <scope>NUCLEOTIDE SEQUENCE [LARGE SCALE GENOMIC DNA]</scope>
    <source>
        <strain evidence="1 2">DAOM 194757</strain>
    </source>
</reference>
<dbReference type="Proteomes" id="UP000266673">
    <property type="component" value="Unassembled WGS sequence"/>
</dbReference>
<evidence type="ECO:0000313" key="2">
    <source>
        <dbReference type="Proteomes" id="UP000266673"/>
    </source>
</evidence>